<comment type="caution">
    <text evidence="1">The sequence shown here is derived from an EMBL/GenBank/DDBJ whole genome shotgun (WGS) entry which is preliminary data.</text>
</comment>
<dbReference type="RefSeq" id="WP_187317940.1">
    <property type="nucleotide sequence ID" value="NZ_JACSCY010000001.1"/>
</dbReference>
<protein>
    <submittedName>
        <fullName evidence="1">Uncharacterized protein</fullName>
    </submittedName>
</protein>
<keyword evidence="2" id="KW-1185">Reference proteome</keyword>
<reference evidence="1 2" key="1">
    <citation type="submission" date="2020-08" db="EMBL/GenBank/DDBJ databases">
        <title>Hymenobacter sp.</title>
        <authorList>
            <person name="Kim M.K."/>
        </authorList>
    </citation>
    <scope>NUCLEOTIDE SEQUENCE [LARGE SCALE GENOMIC DNA]</scope>
    <source>
        <strain evidence="1 2">BT507</strain>
    </source>
</reference>
<evidence type="ECO:0000313" key="2">
    <source>
        <dbReference type="Proteomes" id="UP000622017"/>
    </source>
</evidence>
<proteinExistence type="predicted"/>
<sequence>MKKLLLSGVAAALLLQVTSCINTEREVGNSKNADKVYSPPTESNRLTTRSILNTVRTTHYFSSAKTKDNFILQLQGAKILNAQARFIILTSTGDTLRKEVIPAIALIEARNLEDPQAATTRAKEIAILQAMNTFFADDRFTQPAVPRAATQPANVDAENWRAVKADTKAVGFDYTSNTGRERRIAYAKTLGKAVVIAE</sequence>
<organism evidence="1 2">
    <name type="scientific">Hymenobacter citatus</name>
    <dbReference type="NCBI Taxonomy" id="2763506"/>
    <lineage>
        <taxon>Bacteria</taxon>
        <taxon>Pseudomonadati</taxon>
        <taxon>Bacteroidota</taxon>
        <taxon>Cytophagia</taxon>
        <taxon>Cytophagales</taxon>
        <taxon>Hymenobacteraceae</taxon>
        <taxon>Hymenobacter</taxon>
    </lineage>
</organism>
<dbReference type="EMBL" id="JACSCY010000001">
    <property type="protein sequence ID" value="MBC6609638.1"/>
    <property type="molecule type" value="Genomic_DNA"/>
</dbReference>
<accession>A0ABR7MEX2</accession>
<gene>
    <name evidence="1" type="ORF">H8B15_01810</name>
</gene>
<evidence type="ECO:0000313" key="1">
    <source>
        <dbReference type="EMBL" id="MBC6609638.1"/>
    </source>
</evidence>
<dbReference type="Proteomes" id="UP000622017">
    <property type="component" value="Unassembled WGS sequence"/>
</dbReference>
<name>A0ABR7MEX2_9BACT</name>